<comment type="similarity">
    <text evidence="1">Belongs to the GatC family.</text>
</comment>
<keyword evidence="2" id="KW-0808">Transferase</keyword>
<dbReference type="PANTHER" id="PTHR15004:SF0">
    <property type="entry name" value="GLUTAMYL-TRNA(GLN) AMIDOTRANSFERASE SUBUNIT C, MITOCHONDRIAL"/>
    <property type="match status" value="1"/>
</dbReference>
<sequence>MKLDDVQRIAHLSRLELSQKEAEAVLPQLQAVFSLVEEMQAVNTEGLEPLAHPILFLRELAQPLRADEVTESDQRTENMQSAPAQQDGYFLVPKVIE</sequence>
<dbReference type="SUPFAM" id="SSF141000">
    <property type="entry name" value="Glu-tRNAGln amidotransferase C subunit"/>
    <property type="match status" value="1"/>
</dbReference>
<proteinExistence type="inferred from homology"/>
<keyword evidence="1" id="KW-0547">Nucleotide-binding</keyword>
<dbReference type="HAMAP" id="MF_00122">
    <property type="entry name" value="GatC"/>
    <property type="match status" value="1"/>
</dbReference>
<dbReference type="KEGG" id="ptrp:DCO17_10060"/>
<dbReference type="GO" id="GO:0006412">
    <property type="term" value="P:translation"/>
    <property type="evidence" value="ECO:0007669"/>
    <property type="project" value="UniProtKB-UniRule"/>
</dbReference>
<organism evidence="2 3">
    <name type="scientific">Polynucleobacter tropicus</name>
    <dbReference type="NCBI Taxonomy" id="1743174"/>
    <lineage>
        <taxon>Bacteria</taxon>
        <taxon>Pseudomonadati</taxon>
        <taxon>Pseudomonadota</taxon>
        <taxon>Betaproteobacteria</taxon>
        <taxon>Burkholderiales</taxon>
        <taxon>Burkholderiaceae</taxon>
        <taxon>Polynucleobacter</taxon>
    </lineage>
</organism>
<gene>
    <name evidence="1" type="primary">gatC</name>
    <name evidence="2" type="ORF">DCO17_10060</name>
</gene>
<dbReference type="PANTHER" id="PTHR15004">
    <property type="entry name" value="GLUTAMYL-TRNA(GLN) AMIDOTRANSFERASE SUBUNIT C, MITOCHONDRIAL"/>
    <property type="match status" value="1"/>
</dbReference>
<keyword evidence="3" id="KW-1185">Reference proteome</keyword>
<comment type="function">
    <text evidence="1">Allows the formation of correctly charged Asn-tRNA(Asn) or Gln-tRNA(Gln) through the transamidation of misacylated Asp-tRNA(Asn) or Glu-tRNA(Gln) in organisms which lack either or both of asparaginyl-tRNA or glutaminyl-tRNA synthetases. The reaction takes place in the presence of glutamine and ATP through an activated phospho-Asp-tRNA(Asn) or phospho-Glu-tRNA(Gln).</text>
</comment>
<dbReference type="Proteomes" id="UP000503312">
    <property type="component" value="Chromosome"/>
</dbReference>
<dbReference type="NCBIfam" id="TIGR00135">
    <property type="entry name" value="gatC"/>
    <property type="match status" value="1"/>
</dbReference>
<dbReference type="GO" id="GO:0070681">
    <property type="term" value="P:glutaminyl-tRNAGln biosynthesis via transamidation"/>
    <property type="evidence" value="ECO:0007669"/>
    <property type="project" value="TreeGrafter"/>
</dbReference>
<dbReference type="GO" id="GO:0016740">
    <property type="term" value="F:transferase activity"/>
    <property type="evidence" value="ECO:0007669"/>
    <property type="project" value="UniProtKB-KW"/>
</dbReference>
<dbReference type="AlphaFoldDB" id="A0A6M9Q080"/>
<evidence type="ECO:0000313" key="2">
    <source>
        <dbReference type="EMBL" id="QKM65552.1"/>
    </source>
</evidence>
<comment type="subunit">
    <text evidence="1">Heterotrimer of A, B and C subunits.</text>
</comment>
<dbReference type="RefSeq" id="WP_173956586.1">
    <property type="nucleotide sequence ID" value="NZ_CP028942.1"/>
</dbReference>
<dbReference type="GO" id="GO:0006450">
    <property type="term" value="P:regulation of translational fidelity"/>
    <property type="evidence" value="ECO:0007669"/>
    <property type="project" value="InterPro"/>
</dbReference>
<dbReference type="GO" id="GO:0050567">
    <property type="term" value="F:glutaminyl-tRNA synthase (glutamine-hydrolyzing) activity"/>
    <property type="evidence" value="ECO:0007669"/>
    <property type="project" value="UniProtKB-UniRule"/>
</dbReference>
<protein>
    <recommendedName>
        <fullName evidence="1">Aspartyl/glutamyl-tRNA(Asn/Gln) amidotransferase subunit C</fullName>
        <shortName evidence="1">Asp/Glu-ADT subunit C</shortName>
        <ecNumber evidence="1">6.3.5.-</ecNumber>
    </recommendedName>
</protein>
<accession>A0A6M9Q080</accession>
<keyword evidence="1" id="KW-0648">Protein biosynthesis</keyword>
<dbReference type="Pfam" id="PF02686">
    <property type="entry name" value="GatC"/>
    <property type="match status" value="1"/>
</dbReference>
<dbReference type="InterPro" id="IPR036113">
    <property type="entry name" value="Asp/Glu-ADT_sf_sub_c"/>
</dbReference>
<evidence type="ECO:0000313" key="3">
    <source>
        <dbReference type="Proteomes" id="UP000503312"/>
    </source>
</evidence>
<keyword evidence="1" id="KW-0067">ATP-binding</keyword>
<reference evidence="2 3" key="1">
    <citation type="submission" date="2018-04" db="EMBL/GenBank/DDBJ databases">
        <title>Polynucleobacter sp. UH21B genome.</title>
        <authorList>
            <person name="Hahn M.W."/>
        </authorList>
    </citation>
    <scope>NUCLEOTIDE SEQUENCE [LARGE SCALE GENOMIC DNA]</scope>
    <source>
        <strain evidence="2 3">MWH-UH21B</strain>
    </source>
</reference>
<dbReference type="EC" id="6.3.5.-" evidence="1"/>
<keyword evidence="1" id="KW-0436">Ligase</keyword>
<dbReference type="EMBL" id="CP028942">
    <property type="protein sequence ID" value="QKM65552.1"/>
    <property type="molecule type" value="Genomic_DNA"/>
</dbReference>
<comment type="catalytic activity">
    <reaction evidence="1">
        <text>L-glutamyl-tRNA(Gln) + L-glutamine + ATP + H2O = L-glutaminyl-tRNA(Gln) + L-glutamate + ADP + phosphate + H(+)</text>
        <dbReference type="Rhea" id="RHEA:17521"/>
        <dbReference type="Rhea" id="RHEA-COMP:9681"/>
        <dbReference type="Rhea" id="RHEA-COMP:9684"/>
        <dbReference type="ChEBI" id="CHEBI:15377"/>
        <dbReference type="ChEBI" id="CHEBI:15378"/>
        <dbReference type="ChEBI" id="CHEBI:29985"/>
        <dbReference type="ChEBI" id="CHEBI:30616"/>
        <dbReference type="ChEBI" id="CHEBI:43474"/>
        <dbReference type="ChEBI" id="CHEBI:58359"/>
        <dbReference type="ChEBI" id="CHEBI:78520"/>
        <dbReference type="ChEBI" id="CHEBI:78521"/>
        <dbReference type="ChEBI" id="CHEBI:456216"/>
    </reaction>
</comment>
<dbReference type="InterPro" id="IPR003837">
    <property type="entry name" value="GatC"/>
</dbReference>
<name>A0A6M9Q080_9BURK</name>
<dbReference type="Gene3D" id="1.10.20.60">
    <property type="entry name" value="Glu-tRNAGln amidotransferase C subunit, N-terminal domain"/>
    <property type="match status" value="1"/>
</dbReference>
<dbReference type="GO" id="GO:0005524">
    <property type="term" value="F:ATP binding"/>
    <property type="evidence" value="ECO:0007669"/>
    <property type="project" value="UniProtKB-KW"/>
</dbReference>
<comment type="catalytic activity">
    <reaction evidence="1">
        <text>L-aspartyl-tRNA(Asn) + L-glutamine + ATP + H2O = L-asparaginyl-tRNA(Asn) + L-glutamate + ADP + phosphate + 2 H(+)</text>
        <dbReference type="Rhea" id="RHEA:14513"/>
        <dbReference type="Rhea" id="RHEA-COMP:9674"/>
        <dbReference type="Rhea" id="RHEA-COMP:9677"/>
        <dbReference type="ChEBI" id="CHEBI:15377"/>
        <dbReference type="ChEBI" id="CHEBI:15378"/>
        <dbReference type="ChEBI" id="CHEBI:29985"/>
        <dbReference type="ChEBI" id="CHEBI:30616"/>
        <dbReference type="ChEBI" id="CHEBI:43474"/>
        <dbReference type="ChEBI" id="CHEBI:58359"/>
        <dbReference type="ChEBI" id="CHEBI:78515"/>
        <dbReference type="ChEBI" id="CHEBI:78516"/>
        <dbReference type="ChEBI" id="CHEBI:456216"/>
    </reaction>
</comment>
<evidence type="ECO:0000256" key="1">
    <source>
        <dbReference type="HAMAP-Rule" id="MF_00122"/>
    </source>
</evidence>